<name>A0ABR1LH04_9PEZI</name>
<reference evidence="2 3" key="1">
    <citation type="submission" date="2024-04" db="EMBL/GenBank/DDBJ databases">
        <title>Phyllosticta paracitricarpa is synonymous to the EU quarantine fungus P. citricarpa based on phylogenomic analyses.</title>
        <authorList>
            <consortium name="Lawrence Berkeley National Laboratory"/>
            <person name="Van Ingen-Buijs V.A."/>
            <person name="Van Westerhoven A.C."/>
            <person name="Haridas S."/>
            <person name="Skiadas P."/>
            <person name="Martin F."/>
            <person name="Groenewald J.Z."/>
            <person name="Crous P.W."/>
            <person name="Seidl M.F."/>
        </authorList>
    </citation>
    <scope>NUCLEOTIDE SEQUENCE [LARGE SCALE GENOMIC DNA]</scope>
    <source>
        <strain evidence="2 3">CBS 122670</strain>
    </source>
</reference>
<accession>A0ABR1LH04</accession>
<comment type="caution">
    <text evidence="2">The sequence shown here is derived from an EMBL/GenBank/DDBJ whole genome shotgun (WGS) entry which is preliminary data.</text>
</comment>
<dbReference type="Proteomes" id="UP001365128">
    <property type="component" value="Unassembled WGS sequence"/>
</dbReference>
<evidence type="ECO:0000313" key="2">
    <source>
        <dbReference type="EMBL" id="KAK7534504.1"/>
    </source>
</evidence>
<dbReference type="EMBL" id="JBBPDW010000042">
    <property type="protein sequence ID" value="KAK7534504.1"/>
    <property type="molecule type" value="Genomic_DNA"/>
</dbReference>
<organism evidence="2 3">
    <name type="scientific">Phyllosticta citricarpa</name>
    <dbReference type="NCBI Taxonomy" id="55181"/>
    <lineage>
        <taxon>Eukaryota</taxon>
        <taxon>Fungi</taxon>
        <taxon>Dikarya</taxon>
        <taxon>Ascomycota</taxon>
        <taxon>Pezizomycotina</taxon>
        <taxon>Dothideomycetes</taxon>
        <taxon>Dothideomycetes incertae sedis</taxon>
        <taxon>Botryosphaeriales</taxon>
        <taxon>Phyllostictaceae</taxon>
        <taxon>Phyllosticta</taxon>
    </lineage>
</organism>
<evidence type="ECO:0000313" key="3">
    <source>
        <dbReference type="Proteomes" id="UP001365128"/>
    </source>
</evidence>
<feature type="region of interest" description="Disordered" evidence="1">
    <location>
        <begin position="183"/>
        <end position="221"/>
    </location>
</feature>
<feature type="compositionally biased region" description="Basic and acidic residues" evidence="1">
    <location>
        <begin position="192"/>
        <end position="206"/>
    </location>
</feature>
<feature type="region of interest" description="Disordered" evidence="1">
    <location>
        <begin position="94"/>
        <end position="115"/>
    </location>
</feature>
<evidence type="ECO:0000256" key="1">
    <source>
        <dbReference type="SAM" id="MobiDB-lite"/>
    </source>
</evidence>
<sequence length="237" mass="26298">MSKLNVTVSSIRTCEAHWHIQSIMTESSAKLFRDSSTPRRDKLFLPAKKSLMLGVFEDKGLANCRARLLPAHQIQPLSRNPPEHESEKYGTFLLSRRSPHSPHLRNQLSPRKPGGKTTLSPSFVLLLASPQLEVSARNLNPPTLPARFRYLNVTLLASAFSSTNRAGLVNRLPIGQWLAVGASDSARRTRSRDKGSHEGRLSETWKRGRSRASGPAALGSKASPRWLCSWRACEDQG</sequence>
<gene>
    <name evidence="2" type="ORF">IWX46DRAFT_308315</name>
</gene>
<proteinExistence type="predicted"/>
<keyword evidence="3" id="KW-1185">Reference proteome</keyword>
<protein>
    <submittedName>
        <fullName evidence="2">Uncharacterized protein</fullName>
    </submittedName>
</protein>